<keyword evidence="3" id="KW-1185">Reference proteome</keyword>
<dbReference type="AlphaFoldDB" id="A0A7X9YI54"/>
<keyword evidence="1" id="KW-0812">Transmembrane</keyword>
<sequence>MARNMLDPKIVTESEIRELPLFIKIYGGLCIASGVISIPVYLMFFGYIAQQLIQNPDTVTIGANPLVALVIAIVGISFAVLDTVGLIVFGISLIKNRRRHAARWSYALIVVTIIQIIIDMMLSGIGSHLIRPAVQLAILIALSITVDPSLRQERELQRRLRNMINREAARDAMLGRDETGEGFIRLNFFNLFWVFIACSVIGLVLETIWHMVVVEPGVYQDRAGLLFGPFSPIYGFGALLMTVALNRFYKKNPIIIFMVSACIGALFEVAVAWFLQISFGVVAWDYNHMRLFGMPDPIAVLFGGRTCTMFAGIWGCLGLAWIRVLLPRLLKLINRIPWTWRYSLTSICTLLMLIDGVMTLQSLDCWFERVSGLTPQTHVEQFYAAHFDDDYMQHRFQSMTITPQDTSRVLSAEDSAA</sequence>
<dbReference type="InterPro" id="IPR010540">
    <property type="entry name" value="CmpB_TMEM229"/>
</dbReference>
<keyword evidence="1" id="KW-0472">Membrane</keyword>
<keyword evidence="1" id="KW-1133">Transmembrane helix</keyword>
<feature type="transmembrane region" description="Helical" evidence="1">
    <location>
        <begin position="191"/>
        <end position="212"/>
    </location>
</feature>
<accession>A0A7X9YI54</accession>
<name>A0A7X9YI54_9ACTN</name>
<dbReference type="Proteomes" id="UP000546970">
    <property type="component" value="Unassembled WGS sequence"/>
</dbReference>
<reference evidence="2 3" key="1">
    <citation type="submission" date="2020-04" db="EMBL/GenBank/DDBJ databases">
        <title>Collinsella sp. KGMB02528 nov., an anaerobic actinobacterium isolated from human feces.</title>
        <authorList>
            <person name="Han K.-I."/>
            <person name="Eom M.K."/>
            <person name="Kim J.-S."/>
            <person name="Lee K.C."/>
            <person name="Suh M.K."/>
            <person name="Park S.-H."/>
            <person name="Lee J.H."/>
            <person name="Kang S.W."/>
            <person name="Park J.-E."/>
            <person name="Oh B.S."/>
            <person name="Yu S.Y."/>
            <person name="Choi S.-H."/>
            <person name="Lee D.H."/>
            <person name="Yoon H."/>
            <person name="Kim B.-Y."/>
            <person name="Lee J.H."/>
            <person name="Lee J.-S."/>
        </authorList>
    </citation>
    <scope>NUCLEOTIDE SEQUENCE [LARGE SCALE GENOMIC DNA]</scope>
    <source>
        <strain evidence="2 3">KGMB02528</strain>
    </source>
</reference>
<organism evidence="2 3">
    <name type="scientific">Collinsella acetigenes</name>
    <dbReference type="NCBI Taxonomy" id="2713419"/>
    <lineage>
        <taxon>Bacteria</taxon>
        <taxon>Bacillati</taxon>
        <taxon>Actinomycetota</taxon>
        <taxon>Coriobacteriia</taxon>
        <taxon>Coriobacteriales</taxon>
        <taxon>Coriobacteriaceae</taxon>
        <taxon>Collinsella</taxon>
    </lineage>
</organism>
<feature type="transmembrane region" description="Helical" evidence="1">
    <location>
        <begin position="68"/>
        <end position="94"/>
    </location>
</feature>
<evidence type="ECO:0000313" key="2">
    <source>
        <dbReference type="EMBL" id="NMF56147.1"/>
    </source>
</evidence>
<feature type="transmembrane region" description="Helical" evidence="1">
    <location>
        <begin position="132"/>
        <end position="150"/>
    </location>
</feature>
<evidence type="ECO:0000256" key="1">
    <source>
        <dbReference type="SAM" id="Phobius"/>
    </source>
</evidence>
<proteinExistence type="predicted"/>
<feature type="transmembrane region" description="Helical" evidence="1">
    <location>
        <begin position="21"/>
        <end position="48"/>
    </location>
</feature>
<protein>
    <submittedName>
        <fullName evidence="2">Putative ABC transporter permease</fullName>
    </submittedName>
</protein>
<comment type="caution">
    <text evidence="2">The sequence shown here is derived from an EMBL/GenBank/DDBJ whole genome shotgun (WGS) entry which is preliminary data.</text>
</comment>
<dbReference type="Pfam" id="PF06541">
    <property type="entry name" value="ABC_trans_CmpB"/>
    <property type="match status" value="1"/>
</dbReference>
<dbReference type="EMBL" id="JABBCP010000006">
    <property type="protein sequence ID" value="NMF56147.1"/>
    <property type="molecule type" value="Genomic_DNA"/>
</dbReference>
<dbReference type="RefSeq" id="WP_169277751.1">
    <property type="nucleotide sequence ID" value="NZ_JABBCP010000006.1"/>
</dbReference>
<feature type="transmembrane region" description="Helical" evidence="1">
    <location>
        <begin position="224"/>
        <end position="245"/>
    </location>
</feature>
<feature type="transmembrane region" description="Helical" evidence="1">
    <location>
        <begin position="299"/>
        <end position="326"/>
    </location>
</feature>
<gene>
    <name evidence="2" type="ORF">HF320_07375</name>
</gene>
<feature type="transmembrane region" description="Helical" evidence="1">
    <location>
        <begin position="254"/>
        <end position="279"/>
    </location>
</feature>
<feature type="transmembrane region" description="Helical" evidence="1">
    <location>
        <begin position="106"/>
        <end position="126"/>
    </location>
</feature>
<evidence type="ECO:0000313" key="3">
    <source>
        <dbReference type="Proteomes" id="UP000546970"/>
    </source>
</evidence>